<evidence type="ECO:0008006" key="3">
    <source>
        <dbReference type="Google" id="ProtNLM"/>
    </source>
</evidence>
<dbReference type="InterPro" id="IPR036390">
    <property type="entry name" value="WH_DNA-bd_sf"/>
</dbReference>
<feature type="region of interest" description="Disordered" evidence="1">
    <location>
        <begin position="350"/>
        <end position="369"/>
    </location>
</feature>
<reference evidence="2" key="1">
    <citation type="submission" date="2024-07" db="EMBL/GenBank/DDBJ databases">
        <authorList>
            <person name="Bringhurst R.M."/>
            <person name="Homer T.E."/>
        </authorList>
    </citation>
    <scope>NUCLEOTIDE SEQUENCE</scope>
</reference>
<evidence type="ECO:0000256" key="1">
    <source>
        <dbReference type="SAM" id="MobiDB-lite"/>
    </source>
</evidence>
<dbReference type="InterPro" id="IPR036388">
    <property type="entry name" value="WH-like_DNA-bd_sf"/>
</dbReference>
<dbReference type="EMBL" id="PQ015379">
    <property type="protein sequence ID" value="XDJ15174.1"/>
    <property type="molecule type" value="Genomic_DNA"/>
</dbReference>
<proteinExistence type="predicted"/>
<organism evidence="2">
    <name type="scientific">Pseudomonas phage HRDY3</name>
    <dbReference type="NCBI Taxonomy" id="3236930"/>
    <lineage>
        <taxon>Viruses</taxon>
    </lineage>
</organism>
<feature type="region of interest" description="Disordered" evidence="1">
    <location>
        <begin position="88"/>
        <end position="111"/>
    </location>
</feature>
<sequence>MMDLSTTEAGLLYTIKNEPGKTLTYYGDQLRTSHTHLTRALEKLVRAGYVERIDNKLTISDSFMKKEEQEVEAEAPEAVVEIPEPVVEESAPEVPAEPEPEEVVPPKTDGDKVIDKMLDEMQDRPRITSMELQKLLADGVPRTALQIAMHFGYNRGTAVAQVLRNMCNANVMVKEGPLYSLKHEPTIAVVQQSGIVVRKGEPDDMIVKDKPRIPGLDDCELREAILRLREPFTAEQCLAILQRRHKVERVPFLEVFETIAFANKFVAWDGNEFVDPIVDYSPTHTFIVVDRMDAKDAFKLLDNYCEKFKEPYKLFEVVSVTRLPPAEVLAYFSDMNYFTRDINKITHGNFAPHYPNRKDRQAAKRGPAPAKPYARLETLEQEHVKRFMLGGVSVDTFIKRFHIDPAEKARTVELLVAAKLARHDAENDWVFLRDDVEMKPLKLGDYDAPEIELPDDHILNDELSEVLVACIEEEEQPKPDFEVGPMHEIPQDQFNEMVDRFVGVLPSAPATEGITVMTEGMVEMSVEDYEKALAQGADLLLYQVLPCGQRVHVWTNKRPAETTAEDQAEELDDDVFGGDSCDGCGAGPDDECTCMNTRCGECDHVDCVCKLDDYVFGCKGPKGAPTSDGPTGTCGIQGTYHLQRCAKIFCKDSVPDKRWGLVLQMLEERMRFEHQYTSADQLKAIREYLETP</sequence>
<accession>A0AB39CE76</accession>
<dbReference type="Gene3D" id="1.10.10.10">
    <property type="entry name" value="Winged helix-like DNA-binding domain superfamily/Winged helix DNA-binding domain"/>
    <property type="match status" value="1"/>
</dbReference>
<feature type="compositionally biased region" description="Acidic residues" evidence="1">
    <location>
        <begin position="88"/>
        <end position="102"/>
    </location>
</feature>
<name>A0AB39CE76_9VIRU</name>
<protein>
    <recommendedName>
        <fullName evidence="3">MarR family transcriptional regulator</fullName>
    </recommendedName>
</protein>
<dbReference type="SUPFAM" id="SSF46785">
    <property type="entry name" value="Winged helix' DNA-binding domain"/>
    <property type="match status" value="1"/>
</dbReference>
<evidence type="ECO:0000313" key="2">
    <source>
        <dbReference type="EMBL" id="XDJ15174.1"/>
    </source>
</evidence>